<dbReference type="Proteomes" id="UP000315750">
    <property type="component" value="Chromosome"/>
</dbReference>
<evidence type="ECO:0000313" key="2">
    <source>
        <dbReference type="Proteomes" id="UP000315750"/>
    </source>
</evidence>
<proteinExistence type="predicted"/>
<dbReference type="AlphaFoldDB" id="A0A518AJC9"/>
<name>A0A518AJC9_9BACT</name>
<accession>A0A518AJC9</accession>
<keyword evidence="2" id="KW-1185">Reference proteome</keyword>
<gene>
    <name evidence="1" type="ORF">Pan181_10030</name>
</gene>
<evidence type="ECO:0000313" key="1">
    <source>
        <dbReference type="EMBL" id="QDU54820.1"/>
    </source>
</evidence>
<reference evidence="1 2" key="1">
    <citation type="submission" date="2019-02" db="EMBL/GenBank/DDBJ databases">
        <title>Deep-cultivation of Planctomycetes and their phenomic and genomic characterization uncovers novel biology.</title>
        <authorList>
            <person name="Wiegand S."/>
            <person name="Jogler M."/>
            <person name="Boedeker C."/>
            <person name="Pinto D."/>
            <person name="Vollmers J."/>
            <person name="Rivas-Marin E."/>
            <person name="Kohn T."/>
            <person name="Peeters S.H."/>
            <person name="Heuer A."/>
            <person name="Rast P."/>
            <person name="Oberbeckmann S."/>
            <person name="Bunk B."/>
            <person name="Jeske O."/>
            <person name="Meyerdierks A."/>
            <person name="Storesund J.E."/>
            <person name="Kallscheuer N."/>
            <person name="Luecker S."/>
            <person name="Lage O.M."/>
            <person name="Pohl T."/>
            <person name="Merkel B.J."/>
            <person name="Hornburger P."/>
            <person name="Mueller R.-W."/>
            <person name="Bruemmer F."/>
            <person name="Labrenz M."/>
            <person name="Spormann A.M."/>
            <person name="Op den Camp H."/>
            <person name="Overmann J."/>
            <person name="Amann R."/>
            <person name="Jetten M.S.M."/>
            <person name="Mascher T."/>
            <person name="Medema M.H."/>
            <person name="Devos D.P."/>
            <person name="Kaster A.-K."/>
            <person name="Ovreas L."/>
            <person name="Rohde M."/>
            <person name="Galperin M.Y."/>
            <person name="Jogler C."/>
        </authorList>
    </citation>
    <scope>NUCLEOTIDE SEQUENCE [LARGE SCALE GENOMIC DNA]</scope>
    <source>
        <strain evidence="1 2">Pan181</strain>
    </source>
</reference>
<dbReference type="EMBL" id="CP036278">
    <property type="protein sequence ID" value="QDU54820.1"/>
    <property type="molecule type" value="Genomic_DNA"/>
</dbReference>
<dbReference type="KEGG" id="amuc:Pan181_10030"/>
<sequence length="194" mass="22784">MQWIDHLQIGPFATDYHQRLVETEFMASLDEFLNRELVPQMDETDVDAEGTLVATFNDERFCGPTSLVRNFFTFQVSLFGAAGESDLESDLEYHPQQRTFTPRRGHYFYLWTPARKRNAQEEKERIDRMVQDFKRTHRTNFRCPLCTGKVSGVDNPGQLDVRCTENRCFVYSYHKDEKGRILHGRFMVKHPAAH</sequence>
<organism evidence="1 2">
    <name type="scientific">Aeoliella mucimassa</name>
    <dbReference type="NCBI Taxonomy" id="2527972"/>
    <lineage>
        <taxon>Bacteria</taxon>
        <taxon>Pseudomonadati</taxon>
        <taxon>Planctomycetota</taxon>
        <taxon>Planctomycetia</taxon>
        <taxon>Pirellulales</taxon>
        <taxon>Lacipirellulaceae</taxon>
        <taxon>Aeoliella</taxon>
    </lineage>
</organism>
<protein>
    <submittedName>
        <fullName evidence="1">Uncharacterized protein</fullName>
    </submittedName>
</protein>